<keyword evidence="1" id="KW-1133">Transmembrane helix</keyword>
<reference evidence="2" key="1">
    <citation type="journal article" date="2015" name="Nature">
        <title>Complex archaea that bridge the gap between prokaryotes and eukaryotes.</title>
        <authorList>
            <person name="Spang A."/>
            <person name="Saw J.H."/>
            <person name="Jorgensen S.L."/>
            <person name="Zaremba-Niedzwiedzka K."/>
            <person name="Martijn J."/>
            <person name="Lind A.E."/>
            <person name="van Eijk R."/>
            <person name="Schleper C."/>
            <person name="Guy L."/>
            <person name="Ettema T.J."/>
        </authorList>
    </citation>
    <scope>NUCLEOTIDE SEQUENCE</scope>
</reference>
<protein>
    <submittedName>
        <fullName evidence="2">Uncharacterized protein</fullName>
    </submittedName>
</protein>
<feature type="transmembrane region" description="Helical" evidence="1">
    <location>
        <begin position="925"/>
        <end position="946"/>
    </location>
</feature>
<feature type="transmembrane region" description="Helical" evidence="1">
    <location>
        <begin position="953"/>
        <end position="971"/>
    </location>
</feature>
<dbReference type="AlphaFoldDB" id="A0A0F9JBN9"/>
<dbReference type="EMBL" id="LAZR01010433">
    <property type="protein sequence ID" value="KKM66963.1"/>
    <property type="molecule type" value="Genomic_DNA"/>
</dbReference>
<name>A0A0F9JBN9_9ZZZZ</name>
<feature type="non-terminal residue" evidence="2">
    <location>
        <position position="1"/>
    </location>
</feature>
<organism evidence="2">
    <name type="scientific">marine sediment metagenome</name>
    <dbReference type="NCBI Taxonomy" id="412755"/>
    <lineage>
        <taxon>unclassified sequences</taxon>
        <taxon>metagenomes</taxon>
        <taxon>ecological metagenomes</taxon>
    </lineage>
</organism>
<evidence type="ECO:0000256" key="1">
    <source>
        <dbReference type="SAM" id="Phobius"/>
    </source>
</evidence>
<accession>A0A0F9JBN9</accession>
<sequence>EYGAYQVKNFFGAPDWLGGRVIADIILLNNTVNCRTMCSSRIEITLYEDLSLLNQVEFLKLVDESWEKTNIEEYEFFIKISEQEKIIDDYAFSCRIIGYNSYNNTDILDCGNFKEGSHVEIKEIWQSYSGGEILPKGKYEIKLEGKKKASEKIDWKIKSNGIWTNEWAIWGNISLGDQAEVILNSPVNNSESTTSIQYNASVNVTNGANIINISLYDNSTGIFILNQTLSLPTTVEEEVPSTDLPSSVSTTDSQRGVKIAVNENLTLINVTRFSGSTANHCSIRSEDNSATISNGSFVGENCEVNAFLEEGLIFRIVINSEASSYTLRSNTSVVYPISSTTEIVNFTTGLNSGGTDDPTTWYSLGNITINSTFGNFTEITFNSTINQTTLWNVEACDTEGDCGFAPNNFTVIFDITAPNISVTAPTGLLDYGLVGGNESVNWSVNDSLVLDTCKFDYNGTNQTVTCADNNFTFILEENNTNLTFYANDTTGNEASNFTSWEYKVFESNQTFNAETTEGATETFTINFTKVSSLQVSIINLIYNGTTNSFAYTVSGDEVFSEGTVTIPSVTSDVNVTFLWNITLNDGTTVSTQSNNQSISTINIDDCSSFTNLIYNFTQFDEANQTTLSNNTVELQVNLFDTQKTTLLINFSQKFTNTNPVQVCLENPILTTVNYSSYVIAKYFANESSTNISYSVEYHNILNETIGNTTVPKNISLYSLNNEDSTQFRLTFRDASYVLASNILVQVHRQYVEDNDFKIVEIPLTDNNGQTILNLVRNNIVYNFIMVNEAGKVVGTFNSVTAFCQDFTIGDCTINLAPDSISEASYNYNKEFDISISDVSYDNSTEEISISFITGNLEPQTVVMDVVRNNDFGNRSVCSDTLTASSGILSCDVSAITDTDQFLFVSVYVAGDLAEQNTINLNASTLTFGILNGGFLAFLLLLTLITLFGEDRQVLVVSLGLGWIIILSLGLINGKLIGFSAGGIWLLITIIIFIWKLNNEEGS</sequence>
<feature type="transmembrane region" description="Helical" evidence="1">
    <location>
        <begin position="977"/>
        <end position="996"/>
    </location>
</feature>
<keyword evidence="1" id="KW-0812">Transmembrane</keyword>
<keyword evidence="1" id="KW-0472">Membrane</keyword>
<proteinExistence type="predicted"/>
<evidence type="ECO:0000313" key="2">
    <source>
        <dbReference type="EMBL" id="KKM66963.1"/>
    </source>
</evidence>
<comment type="caution">
    <text evidence="2">The sequence shown here is derived from an EMBL/GenBank/DDBJ whole genome shotgun (WGS) entry which is preliminary data.</text>
</comment>
<gene>
    <name evidence="2" type="ORF">LCGC14_1475940</name>
</gene>